<dbReference type="Proteomes" id="UP001303373">
    <property type="component" value="Chromosome 14"/>
</dbReference>
<organism evidence="4 5">
    <name type="scientific">Acrodontium crateriforme</name>
    <dbReference type="NCBI Taxonomy" id="150365"/>
    <lineage>
        <taxon>Eukaryota</taxon>
        <taxon>Fungi</taxon>
        <taxon>Dikarya</taxon>
        <taxon>Ascomycota</taxon>
        <taxon>Pezizomycotina</taxon>
        <taxon>Dothideomycetes</taxon>
        <taxon>Dothideomycetidae</taxon>
        <taxon>Mycosphaerellales</taxon>
        <taxon>Teratosphaeriaceae</taxon>
        <taxon>Acrodontium</taxon>
    </lineage>
</organism>
<dbReference type="AlphaFoldDB" id="A0AAQ3MC11"/>
<dbReference type="SUPFAM" id="SSF56214">
    <property type="entry name" value="4'-phosphopantetheinyl transferase"/>
    <property type="match status" value="2"/>
</dbReference>
<proteinExistence type="predicted"/>
<dbReference type="InterPro" id="IPR037143">
    <property type="entry name" value="4-PPantetheinyl_Trfase_dom_sf"/>
</dbReference>
<dbReference type="Gene3D" id="3.90.470.20">
    <property type="entry name" value="4'-phosphopantetheinyl transferase domain"/>
    <property type="match status" value="2"/>
</dbReference>
<dbReference type="Pfam" id="PF22624">
    <property type="entry name" value="AASDHPPT_N"/>
    <property type="match status" value="1"/>
</dbReference>
<gene>
    <name evidence="4" type="ORF">R9X50_00782400</name>
</gene>
<dbReference type="PANTHER" id="PTHR12215:SF10">
    <property type="entry name" value="L-AMINOADIPATE-SEMIALDEHYDE DEHYDROGENASE-PHOSPHOPANTETHEINYL TRANSFERASE"/>
    <property type="match status" value="1"/>
</dbReference>
<evidence type="ECO:0000259" key="3">
    <source>
        <dbReference type="Pfam" id="PF22624"/>
    </source>
</evidence>
<evidence type="ECO:0000313" key="5">
    <source>
        <dbReference type="Proteomes" id="UP001303373"/>
    </source>
</evidence>
<dbReference type="GO" id="GO:0019878">
    <property type="term" value="P:lysine biosynthetic process via aminoadipic acid"/>
    <property type="evidence" value="ECO:0007669"/>
    <property type="project" value="TreeGrafter"/>
</dbReference>
<dbReference type="EC" id="2.7.8.7" evidence="1"/>
<sequence>MSIIDNMKEHFLHIDIPLSARQALSGLEPQPQHEPDGDVVCWLLDTRNMWPGTNIYSASGAAACMSLVSLEEQNTIGTKMFIADAKMSLASALLKRLFVSTALEIPWKEVQLARKGNEKHGKPCAVDDMGRPIAGIDFNVSHQNGLVSLIGWNGRKQQLYSPTGHIMGILSPLRGTNEIMVGVDIVCVNERQSASNTIDIDGFDGWVDVYESIFSDEERWSMKYDVDYVTLLDGTVLTSAEVGRHDRCLARHTNLSVTTAAGRNLSFSSELLIDAKLRRFYTYFCYKEAYIKLTGEALLAPWLRQLEFHNVRSPKPGVVARCSSHGVWGEEVDDVEVKLEGRIVTDVKMKIQSYEEDFMIATAIQGEIQNISVPHFRKLDLERDILPFSVDQHHTASKSAPDVITPWERRYF</sequence>
<keyword evidence="2 4" id="KW-0808">Transferase</keyword>
<dbReference type="GO" id="GO:0005829">
    <property type="term" value="C:cytosol"/>
    <property type="evidence" value="ECO:0007669"/>
    <property type="project" value="TreeGrafter"/>
</dbReference>
<evidence type="ECO:0000313" key="4">
    <source>
        <dbReference type="EMBL" id="WPH04927.1"/>
    </source>
</evidence>
<feature type="domain" description="4'-phosphopantetheinyl transferase N-terminal" evidence="3">
    <location>
        <begin position="63"/>
        <end position="150"/>
    </location>
</feature>
<reference evidence="4 5" key="1">
    <citation type="submission" date="2023-11" db="EMBL/GenBank/DDBJ databases">
        <title>An acidophilic fungus is an integral part of prey digestion in a carnivorous sundew plant.</title>
        <authorList>
            <person name="Tsai I.J."/>
        </authorList>
    </citation>
    <scope>NUCLEOTIDE SEQUENCE [LARGE SCALE GENOMIC DNA]</scope>
    <source>
        <strain evidence="4">169a</strain>
    </source>
</reference>
<dbReference type="GO" id="GO:0000287">
    <property type="term" value="F:magnesium ion binding"/>
    <property type="evidence" value="ECO:0007669"/>
    <property type="project" value="InterPro"/>
</dbReference>
<dbReference type="EMBL" id="CP138593">
    <property type="protein sequence ID" value="WPH04927.1"/>
    <property type="molecule type" value="Genomic_DNA"/>
</dbReference>
<keyword evidence="5" id="KW-1185">Reference proteome</keyword>
<dbReference type="PANTHER" id="PTHR12215">
    <property type="entry name" value="PHOSPHOPANTETHEINE TRANSFERASE"/>
    <property type="match status" value="1"/>
</dbReference>
<dbReference type="InterPro" id="IPR055066">
    <property type="entry name" value="AASDHPPT_N"/>
</dbReference>
<evidence type="ECO:0000256" key="1">
    <source>
        <dbReference type="ARBA" id="ARBA00013172"/>
    </source>
</evidence>
<name>A0AAQ3MC11_9PEZI</name>
<evidence type="ECO:0000256" key="2">
    <source>
        <dbReference type="ARBA" id="ARBA00022679"/>
    </source>
</evidence>
<dbReference type="InterPro" id="IPR050559">
    <property type="entry name" value="P-Pant_transferase_sf"/>
</dbReference>
<accession>A0AAQ3MC11</accession>
<protein>
    <recommendedName>
        <fullName evidence="1">holo-[acyl-carrier-protein] synthase</fullName>
        <ecNumber evidence="1">2.7.8.7</ecNumber>
    </recommendedName>
</protein>
<dbReference type="GO" id="GO:0008897">
    <property type="term" value="F:holo-[acyl-carrier-protein] synthase activity"/>
    <property type="evidence" value="ECO:0007669"/>
    <property type="project" value="UniProtKB-EC"/>
</dbReference>